<reference evidence="2" key="1">
    <citation type="submission" date="2023-07" db="EMBL/GenBank/DDBJ databases">
        <authorList>
            <person name="Stuckert A."/>
        </authorList>
    </citation>
    <scope>NUCLEOTIDE SEQUENCE</scope>
</reference>
<proteinExistence type="predicted"/>
<dbReference type="EMBL" id="CAUEEQ010013012">
    <property type="protein sequence ID" value="CAJ0936893.1"/>
    <property type="molecule type" value="Genomic_DNA"/>
</dbReference>
<keyword evidence="3" id="KW-1185">Reference proteome</keyword>
<evidence type="ECO:0000313" key="2">
    <source>
        <dbReference type="EMBL" id="CAJ0936893.1"/>
    </source>
</evidence>
<evidence type="ECO:0000313" key="3">
    <source>
        <dbReference type="Proteomes" id="UP001176940"/>
    </source>
</evidence>
<dbReference type="Proteomes" id="UP001176940">
    <property type="component" value="Unassembled WGS sequence"/>
</dbReference>
<feature type="region of interest" description="Disordered" evidence="1">
    <location>
        <begin position="470"/>
        <end position="501"/>
    </location>
</feature>
<sequence>MNLVLLPLFAVLTGNDYINLPVLETFFSKVNLPVGNASHGGRRRHTRIHGLLNWLSRFADVEEAMENVLNQLRVKDRDSVRQLLYSAMEEYSLHDAENLEQYFQRGFYISPTAVKLNLPEWVQLALARGELSPLLSDALVLRRVFLHAQVEDIKKSSAHLITKPVRKLIYALLLNISQDMAKRSKELRVQEFERLETNVRRSMVEISSDDISEGFSLSNLPQLPLETRLKLLLRGLDVKMKAVEVVPPPYRLILAIVCYWSRRADPKVKQHHIKALIMGMVCGEAGSAQNKPGKKMFLFSTNDFYYNFRARLSVPSPAPPESGFTGCPVVYEHEEALASLCEQIKRMRTEGAQPRRLILEDVHILCQWQCCLQVFIYFNQLLSTPLPEPDITRSCAHTNPRTGSCRVHRMQGQDFNGELYSGSLVYHMTQKLKASSSAEDFFVSCPWLEKLYRDCIHAVMCTVPRDHFQNRTRGPSGKSKKKGKVGKKGVNPQGADVLENQPQCDFSNRFAGLLLED</sequence>
<name>A0ABN9LBT6_9NEOB</name>
<gene>
    <name evidence="2" type="ORF">RIMI_LOCUS7015427</name>
</gene>
<organism evidence="2 3">
    <name type="scientific">Ranitomeya imitator</name>
    <name type="common">mimic poison frog</name>
    <dbReference type="NCBI Taxonomy" id="111125"/>
    <lineage>
        <taxon>Eukaryota</taxon>
        <taxon>Metazoa</taxon>
        <taxon>Chordata</taxon>
        <taxon>Craniata</taxon>
        <taxon>Vertebrata</taxon>
        <taxon>Euteleostomi</taxon>
        <taxon>Amphibia</taxon>
        <taxon>Batrachia</taxon>
        <taxon>Anura</taxon>
        <taxon>Neobatrachia</taxon>
        <taxon>Hyloidea</taxon>
        <taxon>Dendrobatidae</taxon>
        <taxon>Dendrobatinae</taxon>
        <taxon>Ranitomeya</taxon>
    </lineage>
</organism>
<evidence type="ECO:0000256" key="1">
    <source>
        <dbReference type="SAM" id="MobiDB-lite"/>
    </source>
</evidence>
<comment type="caution">
    <text evidence="2">The sequence shown here is derived from an EMBL/GenBank/DDBJ whole genome shotgun (WGS) entry which is preliminary data.</text>
</comment>
<dbReference type="PANTHER" id="PTHR15665">
    <property type="entry name" value="ASTEROID PROTEIN"/>
    <property type="match status" value="1"/>
</dbReference>
<protein>
    <recommendedName>
        <fullName evidence="4">TROVE domain-containing protein</fullName>
    </recommendedName>
</protein>
<accession>A0ABN9LBT6</accession>
<evidence type="ECO:0008006" key="4">
    <source>
        <dbReference type="Google" id="ProtNLM"/>
    </source>
</evidence>
<dbReference type="InterPro" id="IPR026832">
    <property type="entry name" value="Asteroid"/>
</dbReference>
<feature type="compositionally biased region" description="Basic residues" evidence="1">
    <location>
        <begin position="478"/>
        <end position="487"/>
    </location>
</feature>
<dbReference type="PANTHER" id="PTHR15665:SF1">
    <property type="entry name" value="PROTEIN ASTEROID HOMOLOG 1"/>
    <property type="match status" value="1"/>
</dbReference>